<dbReference type="EMBL" id="ODYU01003590">
    <property type="protein sequence ID" value="SOQ42555.1"/>
    <property type="molecule type" value="Genomic_DNA"/>
</dbReference>
<protein>
    <submittedName>
        <fullName evidence="2">SFRICE_040850</fullName>
    </submittedName>
</protein>
<gene>
    <name evidence="2" type="ORF">SFRICE_040850</name>
</gene>
<name>A0A2H1VNZ4_SPOFR</name>
<accession>A0A2H1VNZ4</accession>
<dbReference type="PANTHER" id="PTHR46599">
    <property type="entry name" value="PIGGYBAC TRANSPOSABLE ELEMENT-DERIVED PROTEIN 4"/>
    <property type="match status" value="1"/>
</dbReference>
<evidence type="ECO:0000259" key="1">
    <source>
        <dbReference type="Pfam" id="PF13843"/>
    </source>
</evidence>
<dbReference type="InterPro" id="IPR029526">
    <property type="entry name" value="PGBD"/>
</dbReference>
<dbReference type="PANTHER" id="PTHR46599:SF3">
    <property type="entry name" value="PIGGYBAC TRANSPOSABLE ELEMENT-DERIVED PROTEIN 4"/>
    <property type="match status" value="1"/>
</dbReference>
<sequence length="325" mass="37481">MITRSNKEVLTPGKFLVIDETMVPWRGRLAFRQYIKNKAHKYGIKLYKLCTPEGYTSAIVVYTGKGVTQPGKLHGTQIVKKLIDGLEHAGRIVIADNFYTSVDLAEDLLKNKTMMCGTIRINRKRLPKTVICKKLKKGQITGQMNRAGVKIIKWCDKRAVTMITTCKDHEDKVIDTGKKRKITGEPILKPKCVIMYNNTKKGVDYSDQMTSYYSSLKRGLKWYRKLMMSILFDAIKKVHLLNFIESLIEALTKTKLTDGIITEKKKIHTFQKGTKRKMCVECYKQLRTTINSRDADKKVRRVNTYCKECDKTMCLECYNKSHKNI</sequence>
<evidence type="ECO:0000313" key="2">
    <source>
        <dbReference type="EMBL" id="SOQ42555.1"/>
    </source>
</evidence>
<dbReference type="Pfam" id="PF13843">
    <property type="entry name" value="DDE_Tnp_1_7"/>
    <property type="match status" value="1"/>
</dbReference>
<reference evidence="2" key="1">
    <citation type="submission" date="2016-07" db="EMBL/GenBank/DDBJ databases">
        <authorList>
            <person name="Bretaudeau A."/>
        </authorList>
    </citation>
    <scope>NUCLEOTIDE SEQUENCE</scope>
    <source>
        <strain evidence="2">Rice</strain>
        <tissue evidence="2">Whole body</tissue>
    </source>
</reference>
<proteinExistence type="predicted"/>
<feature type="domain" description="PiggyBac transposable element-derived protein" evidence="1">
    <location>
        <begin position="7"/>
        <end position="231"/>
    </location>
</feature>
<dbReference type="AlphaFoldDB" id="A0A2H1VNZ4"/>
<organism evidence="2">
    <name type="scientific">Spodoptera frugiperda</name>
    <name type="common">Fall armyworm</name>
    <dbReference type="NCBI Taxonomy" id="7108"/>
    <lineage>
        <taxon>Eukaryota</taxon>
        <taxon>Metazoa</taxon>
        <taxon>Ecdysozoa</taxon>
        <taxon>Arthropoda</taxon>
        <taxon>Hexapoda</taxon>
        <taxon>Insecta</taxon>
        <taxon>Pterygota</taxon>
        <taxon>Neoptera</taxon>
        <taxon>Endopterygota</taxon>
        <taxon>Lepidoptera</taxon>
        <taxon>Glossata</taxon>
        <taxon>Ditrysia</taxon>
        <taxon>Noctuoidea</taxon>
        <taxon>Noctuidae</taxon>
        <taxon>Amphipyrinae</taxon>
        <taxon>Spodoptera</taxon>
    </lineage>
</organism>